<name>A0A6H9WQJ9_9MICO</name>
<dbReference type="OrthoDB" id="5189092at2"/>
<sequence>MAKRHPASVYRRRRIAVAVVAVVVIALVWWGVSALVGGAATSEAGPTPTASSPTAPSTSPASGTPSESPEPSDEPLPAPVADCTADTVIVEAFTDAPSYAEGVQPQFSLRVTNAGAAPCVMDIGTATQVYTVTSGADTIWVSTDCQENPANDVVQLESGQSLDAPAITWVRERSTPDTCDGERPAAVGGGATYNLVVSIGGIPSAPATFVLE</sequence>
<dbReference type="RefSeq" id="WP_158029546.1">
    <property type="nucleotide sequence ID" value="NZ_BMHG01000001.1"/>
</dbReference>
<evidence type="ECO:0000313" key="2">
    <source>
        <dbReference type="EMBL" id="KAB1648351.1"/>
    </source>
</evidence>
<proteinExistence type="predicted"/>
<dbReference type="EMBL" id="WBJY01000002">
    <property type="protein sequence ID" value="KAB1648351.1"/>
    <property type="molecule type" value="Genomic_DNA"/>
</dbReference>
<feature type="compositionally biased region" description="Low complexity" evidence="1">
    <location>
        <begin position="41"/>
        <end position="69"/>
    </location>
</feature>
<gene>
    <name evidence="2" type="ORF">F8O04_11690</name>
</gene>
<evidence type="ECO:0000256" key="1">
    <source>
        <dbReference type="SAM" id="MobiDB-lite"/>
    </source>
</evidence>
<protein>
    <recommendedName>
        <fullName evidence="4">DUF4232 domain-containing protein</fullName>
    </recommendedName>
</protein>
<feature type="region of interest" description="Disordered" evidence="1">
    <location>
        <begin position="41"/>
        <end position="80"/>
    </location>
</feature>
<dbReference type="AlphaFoldDB" id="A0A6H9WQJ9"/>
<keyword evidence="3" id="KW-1185">Reference proteome</keyword>
<reference evidence="2 3" key="1">
    <citation type="submission" date="2019-09" db="EMBL/GenBank/DDBJ databases">
        <title>Phylogeny of genus Pseudoclavibacter and closely related genus.</title>
        <authorList>
            <person name="Li Y."/>
        </authorList>
    </citation>
    <scope>NUCLEOTIDE SEQUENCE [LARGE SCALE GENOMIC DNA]</scope>
    <source>
        <strain evidence="2 3">EGI 60007</strain>
    </source>
</reference>
<dbReference type="Proteomes" id="UP000431744">
    <property type="component" value="Unassembled WGS sequence"/>
</dbReference>
<evidence type="ECO:0008006" key="4">
    <source>
        <dbReference type="Google" id="ProtNLM"/>
    </source>
</evidence>
<evidence type="ECO:0000313" key="3">
    <source>
        <dbReference type="Proteomes" id="UP000431744"/>
    </source>
</evidence>
<accession>A0A6H9WQJ9</accession>
<organism evidence="2 3">
    <name type="scientific">Pseudoclavibacter endophyticus</name>
    <dbReference type="NCBI Taxonomy" id="1778590"/>
    <lineage>
        <taxon>Bacteria</taxon>
        <taxon>Bacillati</taxon>
        <taxon>Actinomycetota</taxon>
        <taxon>Actinomycetes</taxon>
        <taxon>Micrococcales</taxon>
        <taxon>Microbacteriaceae</taxon>
        <taxon>Pseudoclavibacter</taxon>
    </lineage>
</organism>
<comment type="caution">
    <text evidence="2">The sequence shown here is derived from an EMBL/GenBank/DDBJ whole genome shotgun (WGS) entry which is preliminary data.</text>
</comment>